<feature type="coiled-coil region" evidence="1">
    <location>
        <begin position="304"/>
        <end position="331"/>
    </location>
</feature>
<dbReference type="AlphaFoldDB" id="A0A0P0CP95"/>
<evidence type="ECO:0000256" key="2">
    <source>
        <dbReference type="SAM" id="MobiDB-lite"/>
    </source>
</evidence>
<evidence type="ECO:0000256" key="1">
    <source>
        <dbReference type="SAM" id="Coils"/>
    </source>
</evidence>
<dbReference type="RefSeq" id="WP_062542421.1">
    <property type="nucleotide sequence ID" value="NZ_CP012643.1"/>
</dbReference>
<name>A0A0P0CP95_9BACT</name>
<sequence>MKNLVEVLLDQQEYNQAVGVNILHLHFPFKDQESKIKVFKALIPLVHRETLKAGLIKLSFEMQEIDYHKLLLYNPLHGGSKDRSFYTFKKKGGDVLYFENEKMEPAEIKLPLDSNVIYLTKEENLEQYNIREVDQNLRKLYSSSADFIGGFALSPNNCSIINSYKKYFNELLQNNNDYHLLSLDEGREVDSLSPIIHNSKVKKVAELRKQVYQYDIKYVAFFDKYPKGNSWLMKRGAYQPHALLVLTFSPKRFYLKDTVKGLGLFTKHISPLECVKFGIKITLPKGDDIIFYKDEQSPKNTSQLSFYDDQLKNLVEEYTKLEFEENEYRKSNGFDYIYPTPVNLLNNIFSDKSGDIIKNFIIVRKREELKGSPRLTEMISFLSKIIERFINLKPAYKLIDHLNEQVGNNTVILPSVFFDKFYIPGLADEFRIFKEKYRYVKFIRNRDLQNSEYVQNYTVTSTVFDKRYFNHLITSKAQAIKFYLNFELQQERVLSQLKHYLEDQKRLITQNKTIDFVLKEDNDQLEGLLQFVTERLKEYILVNSPIDYSDETIKADIVSGSEMGDKERITDDADEEGVADELDEEDDDLTDDVFGYNPTRLKKWVVINHSIRRGLNTFIYVKDGESSSLKFRKHYLNNQELEGKRILDPTAINSSIIEGIFDEDYYDQGDVPLWKVELQNYLRRENSRADWLYRKMEKKGLSIGEHHFTQNWLKHSGNSRIPKKYSDRLIVCEVTGIDIRYMELLDKVRRKQQSEKSEFTRALQNLLSKMIESDWWACNESERKDLHKEFSNDIALNLLFTDTDDDKLEVMEELCAMITRKLKVITVNKLEIINE</sequence>
<proteinExistence type="predicted"/>
<evidence type="ECO:0000313" key="4">
    <source>
        <dbReference type="Proteomes" id="UP000061382"/>
    </source>
</evidence>
<feature type="region of interest" description="Disordered" evidence="2">
    <location>
        <begin position="564"/>
        <end position="584"/>
    </location>
</feature>
<feature type="compositionally biased region" description="Acidic residues" evidence="2">
    <location>
        <begin position="572"/>
        <end position="584"/>
    </location>
</feature>
<gene>
    <name evidence="3" type="ORF">DC20_02725</name>
</gene>
<reference evidence="3 4" key="1">
    <citation type="submission" date="2015-08" db="EMBL/GenBank/DDBJ databases">
        <title>Complete genome sequence of Rufibacter tibetensis strain 1351t, a radiation-resistant bacterium from tibet plateau.</title>
        <authorList>
            <person name="Dai J."/>
        </authorList>
    </citation>
    <scope>NUCLEOTIDE SEQUENCE [LARGE SCALE GENOMIC DNA]</scope>
    <source>
        <strain evidence="3 4">1351</strain>
    </source>
</reference>
<keyword evidence="4" id="KW-1185">Reference proteome</keyword>
<evidence type="ECO:0000313" key="3">
    <source>
        <dbReference type="EMBL" id="ALI98087.1"/>
    </source>
</evidence>
<dbReference type="PATRIC" id="fig|512763.3.peg.602"/>
<accession>A0A0P0CP95</accession>
<protein>
    <submittedName>
        <fullName evidence="3">Uncharacterized protein</fullName>
    </submittedName>
</protein>
<dbReference type="Proteomes" id="UP000061382">
    <property type="component" value="Chromosome"/>
</dbReference>
<keyword evidence="1" id="KW-0175">Coiled coil</keyword>
<dbReference type="STRING" id="512763.DC20_02725"/>
<dbReference type="KEGG" id="rti:DC20_02725"/>
<dbReference type="EMBL" id="CP012643">
    <property type="protein sequence ID" value="ALI98087.1"/>
    <property type="molecule type" value="Genomic_DNA"/>
</dbReference>
<organism evidence="3 4">
    <name type="scientific">Rufibacter tibetensis</name>
    <dbReference type="NCBI Taxonomy" id="512763"/>
    <lineage>
        <taxon>Bacteria</taxon>
        <taxon>Pseudomonadati</taxon>
        <taxon>Bacteroidota</taxon>
        <taxon>Cytophagia</taxon>
        <taxon>Cytophagales</taxon>
        <taxon>Hymenobacteraceae</taxon>
        <taxon>Rufibacter</taxon>
    </lineage>
</organism>